<dbReference type="SUPFAM" id="SSF57850">
    <property type="entry name" value="RING/U-box"/>
    <property type="match status" value="1"/>
</dbReference>
<keyword evidence="10" id="KW-0862">Zinc</keyword>
<dbReference type="PANTHER" id="PTHR13145">
    <property type="entry name" value="SSM4 PROTEIN"/>
    <property type="match status" value="1"/>
</dbReference>
<dbReference type="EC" id="2.3.2.27" evidence="4"/>
<dbReference type="PANTHER" id="PTHR13145:SF0">
    <property type="entry name" value="E3 UBIQUITIN-PROTEIN LIGASE MARCHF6"/>
    <property type="match status" value="1"/>
</dbReference>
<evidence type="ECO:0000256" key="13">
    <source>
        <dbReference type="PROSITE-ProRule" id="PRU00175"/>
    </source>
</evidence>
<comment type="subcellular location">
    <subcellularLocation>
        <location evidence="2">Membrane</location>
        <topology evidence="2">Multi-pass membrane protein</topology>
    </subcellularLocation>
</comment>
<comment type="caution">
    <text evidence="18">The sequence shown here is derived from an EMBL/GenBank/DDBJ whole genome shotgun (WGS) entry which is preliminary data.</text>
</comment>
<organism evidence="18 19">
    <name type="scientific">Vitis vinifera</name>
    <name type="common">Grape</name>
    <dbReference type="NCBI Taxonomy" id="29760"/>
    <lineage>
        <taxon>Eukaryota</taxon>
        <taxon>Viridiplantae</taxon>
        <taxon>Streptophyta</taxon>
        <taxon>Embryophyta</taxon>
        <taxon>Tracheophyta</taxon>
        <taxon>Spermatophyta</taxon>
        <taxon>Magnoliopsida</taxon>
        <taxon>eudicotyledons</taxon>
        <taxon>Gunneridae</taxon>
        <taxon>Pentapetalae</taxon>
        <taxon>rosids</taxon>
        <taxon>Vitales</taxon>
        <taxon>Vitaceae</taxon>
        <taxon>Viteae</taxon>
        <taxon>Vitis</taxon>
    </lineage>
</organism>
<evidence type="ECO:0000256" key="3">
    <source>
        <dbReference type="ARBA" id="ARBA00004906"/>
    </source>
</evidence>
<dbReference type="GO" id="GO:0008270">
    <property type="term" value="F:zinc ion binding"/>
    <property type="evidence" value="ECO:0007669"/>
    <property type="project" value="UniProtKB-KW"/>
</dbReference>
<dbReference type="Proteomes" id="UP000288805">
    <property type="component" value="Unassembled WGS sequence"/>
</dbReference>
<feature type="compositionally biased region" description="Gly residues" evidence="14">
    <location>
        <begin position="282"/>
        <end position="292"/>
    </location>
</feature>
<dbReference type="PROSITE" id="PS51292">
    <property type="entry name" value="ZF_RING_CH"/>
    <property type="match status" value="1"/>
</dbReference>
<comment type="pathway">
    <text evidence="3">Protein modification; protein ubiquitination.</text>
</comment>
<keyword evidence="7" id="KW-0479">Metal-binding</keyword>
<dbReference type="InterPro" id="IPR001841">
    <property type="entry name" value="Znf_RING"/>
</dbReference>
<protein>
    <recommendedName>
        <fullName evidence="4">RING-type E3 ubiquitin transferase</fullName>
        <ecNumber evidence="4">2.3.2.27</ecNumber>
    </recommendedName>
</protein>
<evidence type="ECO:0000256" key="4">
    <source>
        <dbReference type="ARBA" id="ARBA00012483"/>
    </source>
</evidence>
<feature type="compositionally biased region" description="Basic and acidic residues" evidence="14">
    <location>
        <begin position="249"/>
        <end position="261"/>
    </location>
</feature>
<keyword evidence="18" id="KW-0436">Ligase</keyword>
<keyword evidence="6 15" id="KW-0812">Transmembrane</keyword>
<dbReference type="GO" id="GO:0016020">
    <property type="term" value="C:membrane"/>
    <property type="evidence" value="ECO:0007669"/>
    <property type="project" value="UniProtKB-SubCell"/>
</dbReference>
<name>A0A438EQ89_VITVI</name>
<feature type="transmembrane region" description="Helical" evidence="15">
    <location>
        <begin position="648"/>
        <end position="667"/>
    </location>
</feature>
<evidence type="ECO:0000313" key="18">
    <source>
        <dbReference type="EMBL" id="RVW49795.1"/>
    </source>
</evidence>
<evidence type="ECO:0000259" key="16">
    <source>
        <dbReference type="PROSITE" id="PS50089"/>
    </source>
</evidence>
<feature type="region of interest" description="Disordered" evidence="14">
    <location>
        <begin position="1"/>
        <end position="29"/>
    </location>
</feature>
<evidence type="ECO:0000256" key="12">
    <source>
        <dbReference type="ARBA" id="ARBA00023136"/>
    </source>
</evidence>
<evidence type="ECO:0000256" key="11">
    <source>
        <dbReference type="ARBA" id="ARBA00022989"/>
    </source>
</evidence>
<keyword evidence="5" id="KW-0808">Transferase</keyword>
<dbReference type="GO" id="GO:0016874">
    <property type="term" value="F:ligase activity"/>
    <property type="evidence" value="ECO:0007669"/>
    <property type="project" value="UniProtKB-KW"/>
</dbReference>
<evidence type="ECO:0000256" key="15">
    <source>
        <dbReference type="SAM" id="Phobius"/>
    </source>
</evidence>
<evidence type="ECO:0000256" key="5">
    <source>
        <dbReference type="ARBA" id="ARBA00022679"/>
    </source>
</evidence>
<keyword evidence="11 15" id="KW-1133">Transmembrane helix</keyword>
<proteinExistence type="predicted"/>
<evidence type="ECO:0000256" key="7">
    <source>
        <dbReference type="ARBA" id="ARBA00022723"/>
    </source>
</evidence>
<dbReference type="CDD" id="cd16702">
    <property type="entry name" value="RING_CH-C4HC3_MARCH6"/>
    <property type="match status" value="1"/>
</dbReference>
<evidence type="ECO:0000256" key="1">
    <source>
        <dbReference type="ARBA" id="ARBA00000900"/>
    </source>
</evidence>
<feature type="transmembrane region" description="Helical" evidence="15">
    <location>
        <begin position="480"/>
        <end position="502"/>
    </location>
</feature>
<dbReference type="EMBL" id="QGNW01001220">
    <property type="protein sequence ID" value="RVW49795.1"/>
    <property type="molecule type" value="Genomic_DNA"/>
</dbReference>
<dbReference type="Gene3D" id="3.30.40.10">
    <property type="entry name" value="Zinc/RING finger domain, C3HC4 (zinc finger)"/>
    <property type="match status" value="1"/>
</dbReference>
<gene>
    <name evidence="18" type="primary">SUD1_3</name>
    <name evidence="18" type="ORF">CK203_069894</name>
</gene>
<feature type="domain" description="RING-CH-type" evidence="17">
    <location>
        <begin position="137"/>
        <end position="198"/>
    </location>
</feature>
<reference evidence="18 19" key="1">
    <citation type="journal article" date="2018" name="PLoS Genet.">
        <title>Population sequencing reveals clonal diversity and ancestral inbreeding in the grapevine cultivar Chardonnay.</title>
        <authorList>
            <person name="Roach M.J."/>
            <person name="Johnson D.L."/>
            <person name="Bohlmann J."/>
            <person name="van Vuuren H.J."/>
            <person name="Jones S.J."/>
            <person name="Pretorius I.S."/>
            <person name="Schmidt S.A."/>
            <person name="Borneman A.R."/>
        </authorList>
    </citation>
    <scope>NUCLEOTIDE SEQUENCE [LARGE SCALE GENOMIC DNA]</scope>
    <source>
        <strain evidence="19">cv. Chardonnay</strain>
        <tissue evidence="18">Leaf</tissue>
    </source>
</reference>
<feature type="transmembrane region" description="Helical" evidence="15">
    <location>
        <begin position="382"/>
        <end position="401"/>
    </location>
</feature>
<dbReference type="GO" id="GO:0061630">
    <property type="term" value="F:ubiquitin protein ligase activity"/>
    <property type="evidence" value="ECO:0007669"/>
    <property type="project" value="UniProtKB-EC"/>
</dbReference>
<feature type="transmembrane region" description="Helical" evidence="15">
    <location>
        <begin position="590"/>
        <end position="614"/>
    </location>
</feature>
<dbReference type="SMART" id="SM00744">
    <property type="entry name" value="RINGv"/>
    <property type="match status" value="1"/>
</dbReference>
<accession>A0A438EQ89</accession>
<feature type="transmembrane region" description="Helical" evidence="15">
    <location>
        <begin position="543"/>
        <end position="562"/>
    </location>
</feature>
<evidence type="ECO:0000256" key="2">
    <source>
        <dbReference type="ARBA" id="ARBA00004141"/>
    </source>
</evidence>
<dbReference type="FunFam" id="3.30.40.10:FF:000288">
    <property type="entry name" value="Probable E3 ubiquitin ligase SUD1"/>
    <property type="match status" value="1"/>
</dbReference>
<feature type="compositionally biased region" description="Low complexity" evidence="14">
    <location>
        <begin position="106"/>
        <end position="123"/>
    </location>
</feature>
<feature type="domain" description="RING-type" evidence="16">
    <location>
        <begin position="145"/>
        <end position="192"/>
    </location>
</feature>
<evidence type="ECO:0000259" key="17">
    <source>
        <dbReference type="PROSITE" id="PS51292"/>
    </source>
</evidence>
<dbReference type="AlphaFoldDB" id="A0A438EQ89"/>
<dbReference type="Pfam" id="PF12906">
    <property type="entry name" value="RINGv"/>
    <property type="match status" value="1"/>
</dbReference>
<feature type="transmembrane region" description="Helical" evidence="15">
    <location>
        <begin position="354"/>
        <end position="375"/>
    </location>
</feature>
<feature type="compositionally biased region" description="Polar residues" evidence="14">
    <location>
        <begin position="11"/>
        <end position="28"/>
    </location>
</feature>
<sequence>MELSRAECHPTTGSLNSSLSPNATSSVQDGGGECIDIDVIIRNSKGKTSNLIPNVGAKMGFKNMADPSGNLVETRRSFSFAVYDPMEIAPAVLEAKANENDNPTTVSVDSLKASSSSLSSPRSSPEDETRSPGKYDEEEDEGDVCRICRNPGDAENPLRYPCACSGSIKFVHQDCLLQWLNHSNARQCEVCKYAFSFSPVYAENAPARLPFQEFVVGMAMKACHVLQFFLRLTTSLRDYVRHLRELGGPDAEREDEGERNPRAARRPPGQANRNFAREGNGEDAGGAQGIAGAGQLDGRNPDNVAVRWEMQAARLEAHVEQMFDGLDDADGAEDVPFDELVGMQGPVFHLVENAFTVLASNMIFLGVVIFLPFSLGRVILHYISWLFSSATGPVLSTFMPLTESALSLANITLKNALTAVTDLSSESQENGLLGQVAEMLKVNTSGLNETSNNISMPLSADFLKGATIGTSRLSDVTTLAIGYMFVFSLIFFYLGIVALIRYTKGEPLTMGRFYGISSIAETIPSLFRQFLAAMRHLMTMIKVAFLLVIELGVFPLMCGWWLDVCTIRMFGKTLSQRVQFFSVSPLASSLVHWIVGIVYMLQISIFVSLLRGVLRNGVLYFLRDPADPNYNPFRDLIDDPAHKHARRVLLSVAVYGSLIVMLVFLPVKLAMRLAPSIFPLDIVVSDPFTEIPADMLLFQICIPFAIEHFKLRTTIKSFLHYWFTAVGWALGLTDFLLPRPDDNGGQENANGEPVRQALYAVPVDEIAQQDQPLGVLEAVDDLNGSIHASGNSNITDEYDADDQSDSE</sequence>
<dbReference type="InterPro" id="IPR013083">
    <property type="entry name" value="Znf_RING/FYVE/PHD"/>
</dbReference>
<evidence type="ECO:0000256" key="6">
    <source>
        <dbReference type="ARBA" id="ARBA00022692"/>
    </source>
</evidence>
<evidence type="ECO:0000256" key="9">
    <source>
        <dbReference type="ARBA" id="ARBA00022786"/>
    </source>
</evidence>
<keyword evidence="12 15" id="KW-0472">Membrane</keyword>
<keyword evidence="9" id="KW-0833">Ubl conjugation pathway</keyword>
<evidence type="ECO:0000313" key="19">
    <source>
        <dbReference type="Proteomes" id="UP000288805"/>
    </source>
</evidence>
<dbReference type="PROSITE" id="PS50089">
    <property type="entry name" value="ZF_RING_2"/>
    <property type="match status" value="1"/>
</dbReference>
<evidence type="ECO:0000256" key="8">
    <source>
        <dbReference type="ARBA" id="ARBA00022771"/>
    </source>
</evidence>
<feature type="region of interest" description="Disordered" evidence="14">
    <location>
        <begin position="249"/>
        <end position="298"/>
    </location>
</feature>
<evidence type="ECO:0000256" key="10">
    <source>
        <dbReference type="ARBA" id="ARBA00022833"/>
    </source>
</evidence>
<evidence type="ECO:0000256" key="14">
    <source>
        <dbReference type="SAM" id="MobiDB-lite"/>
    </source>
</evidence>
<keyword evidence="8 13" id="KW-0863">Zinc-finger</keyword>
<dbReference type="InterPro" id="IPR011016">
    <property type="entry name" value="Znf_RING-CH"/>
</dbReference>
<feature type="compositionally biased region" description="Basic and acidic residues" evidence="14">
    <location>
        <begin position="124"/>
        <end position="135"/>
    </location>
</feature>
<feature type="region of interest" description="Disordered" evidence="14">
    <location>
        <begin position="100"/>
        <end position="138"/>
    </location>
</feature>
<feature type="region of interest" description="Disordered" evidence="14">
    <location>
        <begin position="787"/>
        <end position="807"/>
    </location>
</feature>
<feature type="compositionally biased region" description="Acidic residues" evidence="14">
    <location>
        <begin position="796"/>
        <end position="807"/>
    </location>
</feature>
<comment type="catalytic activity">
    <reaction evidence="1">
        <text>S-ubiquitinyl-[E2 ubiquitin-conjugating enzyme]-L-cysteine + [acceptor protein]-L-lysine = [E2 ubiquitin-conjugating enzyme]-L-cysteine + N(6)-ubiquitinyl-[acceptor protein]-L-lysine.</text>
        <dbReference type="EC" id="2.3.2.27"/>
    </reaction>
</comment>